<dbReference type="SMART" id="SM00481">
    <property type="entry name" value="POLIIIAc"/>
    <property type="match status" value="1"/>
</dbReference>
<gene>
    <name evidence="2" type="ORF">H8704_02180</name>
</gene>
<comment type="caution">
    <text evidence="2">The sequence shown here is derived from an EMBL/GenBank/DDBJ whole genome shotgun (WGS) entry which is preliminary data.</text>
</comment>
<dbReference type="InterPro" id="IPR052018">
    <property type="entry name" value="PHP_domain"/>
</dbReference>
<dbReference type="InterPro" id="IPR004013">
    <property type="entry name" value="PHP_dom"/>
</dbReference>
<dbReference type="PANTHER" id="PTHR42924">
    <property type="entry name" value="EXONUCLEASE"/>
    <property type="match status" value="1"/>
</dbReference>
<dbReference type="InterPro" id="IPR016195">
    <property type="entry name" value="Pol/histidinol_Pase-like"/>
</dbReference>
<proteinExistence type="predicted"/>
<dbReference type="Gene3D" id="3.20.20.140">
    <property type="entry name" value="Metal-dependent hydrolases"/>
    <property type="match status" value="1"/>
</dbReference>
<name>A0ABR7MYI8_9FIRM</name>
<reference evidence="2 3" key="1">
    <citation type="submission" date="2020-08" db="EMBL/GenBank/DDBJ databases">
        <title>Genome public.</title>
        <authorList>
            <person name="Liu C."/>
            <person name="Sun Q."/>
        </authorList>
    </citation>
    <scope>NUCLEOTIDE SEQUENCE [LARGE SCALE GENOMIC DNA]</scope>
    <source>
        <strain evidence="2 3">NSJ-37</strain>
    </source>
</reference>
<dbReference type="InterPro" id="IPR003141">
    <property type="entry name" value="Pol/His_phosphatase_N"/>
</dbReference>
<organism evidence="2 3">
    <name type="scientific">Jutongia huaianensis</name>
    <dbReference type="NCBI Taxonomy" id="2763668"/>
    <lineage>
        <taxon>Bacteria</taxon>
        <taxon>Bacillati</taxon>
        <taxon>Bacillota</taxon>
        <taxon>Clostridia</taxon>
        <taxon>Lachnospirales</taxon>
        <taxon>Lachnospiraceae</taxon>
        <taxon>Jutongia</taxon>
    </lineage>
</organism>
<accession>A0ABR7MYI8</accession>
<evidence type="ECO:0000259" key="1">
    <source>
        <dbReference type="SMART" id="SM00481"/>
    </source>
</evidence>
<dbReference type="EMBL" id="JACRSX010000002">
    <property type="protein sequence ID" value="MBC8561450.1"/>
    <property type="molecule type" value="Genomic_DNA"/>
</dbReference>
<dbReference type="Proteomes" id="UP000606193">
    <property type="component" value="Unassembled WGS sequence"/>
</dbReference>
<protein>
    <submittedName>
        <fullName evidence="2">PHP domain-containing protein</fullName>
    </submittedName>
</protein>
<dbReference type="CDD" id="cd07438">
    <property type="entry name" value="PHP_HisPPase_AMP"/>
    <property type="match status" value="1"/>
</dbReference>
<dbReference type="Pfam" id="PF02811">
    <property type="entry name" value="PHP"/>
    <property type="match status" value="1"/>
</dbReference>
<sequence length="287" mass="32072">MTNYIDLHTHSNASDGTCTPTEVVRLAAQKGLRAMALTDHDTVSGVEEAMNTASAFSLPIQVIPGTELSVAYKKQDIHIVGLFVDHRNKSFQDMTQLLIRRRLERNEEMIRRFNANGIPVTYEELTLGNPNAVITRAHFARYLVEHQIVKIPNEAFKKYLDPGCPYFIPREYIQPEDGIEIIRKAGGVPILAHPLHYKLPQKELETLIARLKDAGLMGIEVKYSNHTVQDEYYASQLASRFDLLPSGGSDFHGANKPAIDIGTGRGTLAVPYEYLENLAAAVDYHLS</sequence>
<feature type="domain" description="Polymerase/histidinol phosphatase N-terminal" evidence="1">
    <location>
        <begin position="5"/>
        <end position="72"/>
    </location>
</feature>
<dbReference type="Gene3D" id="1.10.150.650">
    <property type="match status" value="1"/>
</dbReference>
<evidence type="ECO:0000313" key="2">
    <source>
        <dbReference type="EMBL" id="MBC8561450.1"/>
    </source>
</evidence>
<dbReference type="SUPFAM" id="SSF89550">
    <property type="entry name" value="PHP domain-like"/>
    <property type="match status" value="1"/>
</dbReference>
<keyword evidence="3" id="KW-1185">Reference proteome</keyword>
<dbReference type="RefSeq" id="WP_249297119.1">
    <property type="nucleotide sequence ID" value="NZ_JACRSX010000002.1"/>
</dbReference>
<dbReference type="PANTHER" id="PTHR42924:SF3">
    <property type="entry name" value="POLYMERASE_HISTIDINOL PHOSPHATASE N-TERMINAL DOMAIN-CONTAINING PROTEIN"/>
    <property type="match status" value="1"/>
</dbReference>
<evidence type="ECO:0000313" key="3">
    <source>
        <dbReference type="Proteomes" id="UP000606193"/>
    </source>
</evidence>